<dbReference type="OrthoDB" id="3041984at2759"/>
<keyword evidence="3" id="KW-1185">Reference proteome</keyword>
<evidence type="ECO:0000313" key="2">
    <source>
        <dbReference type="EMBL" id="KAF9477264.1"/>
    </source>
</evidence>
<evidence type="ECO:0000313" key="3">
    <source>
        <dbReference type="Proteomes" id="UP000807469"/>
    </source>
</evidence>
<comment type="caution">
    <text evidence="2">The sequence shown here is derived from an EMBL/GenBank/DDBJ whole genome shotgun (WGS) entry which is preliminary data.</text>
</comment>
<dbReference type="AlphaFoldDB" id="A0A9P6CYG3"/>
<name>A0A9P6CYG3_9AGAR</name>
<keyword evidence="1" id="KW-0812">Transmembrane</keyword>
<proteinExistence type="predicted"/>
<dbReference type="Proteomes" id="UP000807469">
    <property type="component" value="Unassembled WGS sequence"/>
</dbReference>
<dbReference type="EMBL" id="MU155266">
    <property type="protein sequence ID" value="KAF9477264.1"/>
    <property type="molecule type" value="Genomic_DNA"/>
</dbReference>
<feature type="transmembrane region" description="Helical" evidence="1">
    <location>
        <begin position="56"/>
        <end position="74"/>
    </location>
</feature>
<protein>
    <submittedName>
        <fullName evidence="2">Uncharacterized protein</fullName>
    </submittedName>
</protein>
<feature type="transmembrane region" description="Helical" evidence="1">
    <location>
        <begin position="6"/>
        <end position="26"/>
    </location>
</feature>
<sequence>MQVGFPLIYAYSAKVQLSIISSLLVISYLNRRARLVIASLAAVYLAFKVIVPLVGWLVYLFKGVAWFGFYIYFFQKAIQYAISAVDYMFSDGLEALIRELDKRDRNGR</sequence>
<reference evidence="2" key="1">
    <citation type="submission" date="2020-11" db="EMBL/GenBank/DDBJ databases">
        <authorList>
            <consortium name="DOE Joint Genome Institute"/>
            <person name="Ahrendt S."/>
            <person name="Riley R."/>
            <person name="Andreopoulos W."/>
            <person name="Labutti K."/>
            <person name="Pangilinan J."/>
            <person name="Ruiz-Duenas F.J."/>
            <person name="Barrasa J.M."/>
            <person name="Sanchez-Garcia M."/>
            <person name="Camarero S."/>
            <person name="Miyauchi S."/>
            <person name="Serrano A."/>
            <person name="Linde D."/>
            <person name="Babiker R."/>
            <person name="Drula E."/>
            <person name="Ayuso-Fernandez I."/>
            <person name="Pacheco R."/>
            <person name="Padilla G."/>
            <person name="Ferreira P."/>
            <person name="Barriuso J."/>
            <person name="Kellner H."/>
            <person name="Castanera R."/>
            <person name="Alfaro M."/>
            <person name="Ramirez L."/>
            <person name="Pisabarro A.G."/>
            <person name="Kuo A."/>
            <person name="Tritt A."/>
            <person name="Lipzen A."/>
            <person name="He G."/>
            <person name="Yan M."/>
            <person name="Ng V."/>
            <person name="Cullen D."/>
            <person name="Martin F."/>
            <person name="Rosso M.-N."/>
            <person name="Henrissat B."/>
            <person name="Hibbett D."/>
            <person name="Martinez A.T."/>
            <person name="Grigoriev I.V."/>
        </authorList>
    </citation>
    <scope>NUCLEOTIDE SEQUENCE</scope>
    <source>
        <strain evidence="2">CIRM-BRFM 674</strain>
    </source>
</reference>
<gene>
    <name evidence="2" type="ORF">BDN70DRAFT_881358</name>
</gene>
<keyword evidence="1" id="KW-0472">Membrane</keyword>
<keyword evidence="1" id="KW-1133">Transmembrane helix</keyword>
<evidence type="ECO:0000256" key="1">
    <source>
        <dbReference type="SAM" id="Phobius"/>
    </source>
</evidence>
<organism evidence="2 3">
    <name type="scientific">Pholiota conissans</name>
    <dbReference type="NCBI Taxonomy" id="109636"/>
    <lineage>
        <taxon>Eukaryota</taxon>
        <taxon>Fungi</taxon>
        <taxon>Dikarya</taxon>
        <taxon>Basidiomycota</taxon>
        <taxon>Agaricomycotina</taxon>
        <taxon>Agaricomycetes</taxon>
        <taxon>Agaricomycetidae</taxon>
        <taxon>Agaricales</taxon>
        <taxon>Agaricineae</taxon>
        <taxon>Strophariaceae</taxon>
        <taxon>Pholiota</taxon>
    </lineage>
</organism>
<accession>A0A9P6CYG3</accession>